<dbReference type="PANTHER" id="PTHR30032:SF4">
    <property type="entry name" value="AMIDASE ENHANCER"/>
    <property type="match status" value="1"/>
</dbReference>
<comment type="caution">
    <text evidence="2">The sequence shown here is derived from an EMBL/GenBank/DDBJ whole genome shotgun (WGS) entry which is preliminary data.</text>
</comment>
<protein>
    <submittedName>
        <fullName evidence="2">SpoIID/LytB domain-containing protein</fullName>
    </submittedName>
</protein>
<proteinExistence type="predicted"/>
<organism evidence="2 3">
    <name type="scientific">Candidatus Gallipaludibacter merdavium</name>
    <dbReference type="NCBI Taxonomy" id="2840839"/>
    <lineage>
        <taxon>Bacteria</taxon>
        <taxon>Pseudomonadati</taxon>
        <taxon>Bacteroidota</taxon>
        <taxon>Bacteroidia</taxon>
        <taxon>Bacteroidales</taxon>
        <taxon>Candidatus Gallipaludibacter</taxon>
    </lineage>
</organism>
<dbReference type="NCBIfam" id="TIGR02669">
    <property type="entry name" value="SpoIID_LytB"/>
    <property type="match status" value="1"/>
</dbReference>
<evidence type="ECO:0000313" key="2">
    <source>
        <dbReference type="EMBL" id="MBO8459927.1"/>
    </source>
</evidence>
<name>A0A9D9HU13_9BACT</name>
<dbReference type="PANTHER" id="PTHR30032">
    <property type="entry name" value="N-ACETYLMURAMOYL-L-ALANINE AMIDASE-RELATED"/>
    <property type="match status" value="1"/>
</dbReference>
<accession>A0A9D9HU13</accession>
<dbReference type="InterPro" id="IPR013693">
    <property type="entry name" value="SpoIID/LytB_N"/>
</dbReference>
<gene>
    <name evidence="2" type="ORF">IAA73_06310</name>
</gene>
<feature type="domain" description="Sporulation stage II protein D amidase enhancer LytB N-terminal" evidence="1">
    <location>
        <begin position="102"/>
        <end position="214"/>
    </location>
</feature>
<dbReference type="GO" id="GO:0030435">
    <property type="term" value="P:sporulation resulting in formation of a cellular spore"/>
    <property type="evidence" value="ECO:0007669"/>
    <property type="project" value="InterPro"/>
</dbReference>
<dbReference type="GO" id="GO:0030288">
    <property type="term" value="C:outer membrane-bounded periplasmic space"/>
    <property type="evidence" value="ECO:0007669"/>
    <property type="project" value="TreeGrafter"/>
</dbReference>
<reference evidence="2" key="2">
    <citation type="journal article" date="2021" name="PeerJ">
        <title>Extensive microbial diversity within the chicken gut microbiome revealed by metagenomics and culture.</title>
        <authorList>
            <person name="Gilroy R."/>
            <person name="Ravi A."/>
            <person name="Getino M."/>
            <person name="Pursley I."/>
            <person name="Horton D.L."/>
            <person name="Alikhan N.F."/>
            <person name="Baker D."/>
            <person name="Gharbi K."/>
            <person name="Hall N."/>
            <person name="Watson M."/>
            <person name="Adriaenssens E.M."/>
            <person name="Foster-Nyarko E."/>
            <person name="Jarju S."/>
            <person name="Secka A."/>
            <person name="Antonio M."/>
            <person name="Oren A."/>
            <person name="Chaudhuri R.R."/>
            <person name="La Ragione R."/>
            <person name="Hildebrand F."/>
            <person name="Pallen M.J."/>
        </authorList>
    </citation>
    <scope>NUCLEOTIDE SEQUENCE</scope>
    <source>
        <strain evidence="2">G3-3990</strain>
    </source>
</reference>
<reference evidence="2" key="1">
    <citation type="submission" date="2020-10" db="EMBL/GenBank/DDBJ databases">
        <authorList>
            <person name="Gilroy R."/>
        </authorList>
    </citation>
    <scope>NUCLEOTIDE SEQUENCE</scope>
    <source>
        <strain evidence="2">G3-3990</strain>
    </source>
</reference>
<dbReference type="Pfam" id="PF08486">
    <property type="entry name" value="SpoIID"/>
    <property type="match status" value="1"/>
</dbReference>
<dbReference type="EMBL" id="JADIMG010000064">
    <property type="protein sequence ID" value="MBO8459927.1"/>
    <property type="molecule type" value="Genomic_DNA"/>
</dbReference>
<evidence type="ECO:0000313" key="3">
    <source>
        <dbReference type="Proteomes" id="UP000823641"/>
    </source>
</evidence>
<dbReference type="Proteomes" id="UP000823641">
    <property type="component" value="Unassembled WGS sequence"/>
</dbReference>
<evidence type="ECO:0000259" key="1">
    <source>
        <dbReference type="Pfam" id="PF08486"/>
    </source>
</evidence>
<dbReference type="InterPro" id="IPR051922">
    <property type="entry name" value="Bact_Sporulation_Assoc"/>
</dbReference>
<sequence length="430" mass="48962">MKSVPVIHVGIMADSIIRFRLDGLFVCKQTGKHCQGEYSCNFLQGKLQWENALFDVLDFTPITSMNDSSFCLHDVTIGIHFHWERKEDQVFRGSLRLQLEQDVIRAVNCIDAEQYIESVISSEMSANASLELLKAHAVISRSWLIRPIWQGTQPSQEGIIQEDGRRIVWYERDAHTGFDVCADDHCQRYQGITRATQTRVREAVNATRGELLLYNGKVCDARFSKACGGVTEAFENCWADEAHDYLPHVKDDAENTAMDLRDEATARAWIMSRPDSFCNTEDKAVLRQILNIYDQETADFYRWKVVYSIDELSALIQKKSGIDFGRILSLTPIRRGYSGRIVELEIEGEKKTMRVGKELEIRRWLSESHLYSSAFVVDRNAAGDFVLHGAGWGHGVGLCQIGAAMMAHKGYNYQQILAHYFKGAVLEKCW</sequence>
<dbReference type="InterPro" id="IPR013486">
    <property type="entry name" value="SpoIID/LytB"/>
</dbReference>
<dbReference type="AlphaFoldDB" id="A0A9D9HU13"/>